<evidence type="ECO:0000256" key="2">
    <source>
        <dbReference type="ARBA" id="ARBA00023235"/>
    </source>
</evidence>
<keyword evidence="2" id="KW-0413">Isomerase</keyword>
<reference evidence="3 4" key="1">
    <citation type="submission" date="2021-06" db="EMBL/GenBank/DDBJ databases">
        <authorList>
            <person name="Jeong J.W."/>
        </authorList>
    </citation>
    <scope>NUCLEOTIDE SEQUENCE [LARGE SCALE GENOMIC DNA]</scope>
    <source>
        <strain evidence="3 4">MMS21-TAE1-1</strain>
    </source>
</reference>
<evidence type="ECO:0000313" key="4">
    <source>
        <dbReference type="Proteomes" id="UP000824166"/>
    </source>
</evidence>
<dbReference type="PANTHER" id="PTHR43709">
    <property type="entry name" value="ACONITATE ISOMERASE-RELATED"/>
    <property type="match status" value="1"/>
</dbReference>
<comment type="similarity">
    <text evidence="1">Belongs to the PrpF family.</text>
</comment>
<dbReference type="EMBL" id="JAHOPC010000013">
    <property type="protein sequence ID" value="MBU8868284.1"/>
    <property type="molecule type" value="Genomic_DNA"/>
</dbReference>
<proteinExistence type="inferred from homology"/>
<name>A0ABS6IB48_9MICC</name>
<evidence type="ECO:0000313" key="3">
    <source>
        <dbReference type="EMBL" id="MBU8868284.1"/>
    </source>
</evidence>
<dbReference type="InterPro" id="IPR007400">
    <property type="entry name" value="PrpF-like"/>
</dbReference>
<gene>
    <name evidence="3" type="ORF">KSW38_18490</name>
</gene>
<organism evidence="3 4">
    <name type="scientific">Paenarthrobacter aromaticivorans</name>
    <dbReference type="NCBI Taxonomy" id="2849150"/>
    <lineage>
        <taxon>Bacteria</taxon>
        <taxon>Bacillati</taxon>
        <taxon>Actinomycetota</taxon>
        <taxon>Actinomycetes</taxon>
        <taxon>Micrococcales</taxon>
        <taxon>Micrococcaceae</taxon>
        <taxon>Paenarthrobacter</taxon>
    </lineage>
</organism>
<protein>
    <submittedName>
        <fullName evidence="3">Methylitaconate delta2-delta3-isomerase</fullName>
    </submittedName>
</protein>
<evidence type="ECO:0000256" key="1">
    <source>
        <dbReference type="ARBA" id="ARBA00007673"/>
    </source>
</evidence>
<accession>A0ABS6IB48</accession>
<keyword evidence="4" id="KW-1185">Reference proteome</keyword>
<dbReference type="RefSeq" id="WP_216926406.1">
    <property type="nucleotide sequence ID" value="NZ_JAHOPC010000013.1"/>
</dbReference>
<dbReference type="Pfam" id="PF04303">
    <property type="entry name" value="PrpF"/>
    <property type="match status" value="1"/>
</dbReference>
<dbReference type="Proteomes" id="UP000824166">
    <property type="component" value="Unassembled WGS sequence"/>
</dbReference>
<sequence>MKIEAEWMRGGTSKCWVFEGEHLDETNKDLDSLLPRLFGSPDHRQIDGVGGSTSTTSKAMILRRPADPNVDVEFTFAQVGIEEAAVDWGSNCGNCSAVVGLYAIEKGWVTPNGDNTRIVTRNTNTGQIIIQRVGTPAGALPIVPDAQMPGVVFPGYRVGLGFEDPAGKTTGKLLPTGEPADTISAGGTRWTVSMVDAGAPVVIVKAEELGLDTARFESWQAGVMLQLDTMDQIRRQSAVRMGLASTVQDAARAIPKLAIVGAPKAGDAGTGDTGDVNVMMLSMGKPHPALAITGSIALTLAASTPGTVLNSITGSEPRSTLRLRTPAGVIETWSEERDGSLLVGVDRTARTIATSTLHLPELLGSAVEPSFVSAPSDISPLNEE</sequence>
<comment type="caution">
    <text evidence="3">The sequence shown here is derived from an EMBL/GenBank/DDBJ whole genome shotgun (WGS) entry which is preliminary data.</text>
</comment>
<dbReference type="PANTHER" id="PTHR43709:SF2">
    <property type="entry name" value="DUF453 DOMAIN PROTEIN (AFU_ORTHOLOGUE AFUA_6G00360)"/>
    <property type="match status" value="1"/>
</dbReference>